<dbReference type="InterPro" id="IPR012480">
    <property type="entry name" value="Hepar_II_III_C"/>
</dbReference>
<dbReference type="InParanoid" id="E8MZE0"/>
<evidence type="ECO:0000259" key="5">
    <source>
        <dbReference type="Pfam" id="PF07940"/>
    </source>
</evidence>
<dbReference type="GO" id="GO:0016829">
    <property type="term" value="F:lyase activity"/>
    <property type="evidence" value="ECO:0007669"/>
    <property type="project" value="UniProtKB-KW"/>
</dbReference>
<dbReference type="Gene3D" id="2.70.98.70">
    <property type="match status" value="1"/>
</dbReference>
<dbReference type="GO" id="GO:0042597">
    <property type="term" value="C:periplasmic space"/>
    <property type="evidence" value="ECO:0007669"/>
    <property type="project" value="UniProtKB-SubCell"/>
</dbReference>
<comment type="subcellular location">
    <subcellularLocation>
        <location evidence="1">Periplasm</location>
    </subcellularLocation>
</comment>
<protein>
    <submittedName>
        <fullName evidence="7">Uncharacterized protein</fullName>
    </submittedName>
</protein>
<dbReference type="Pfam" id="PF16889">
    <property type="entry name" value="Hepar_II_III_N"/>
    <property type="match status" value="1"/>
</dbReference>
<dbReference type="AlphaFoldDB" id="E8MZE0"/>
<dbReference type="EMBL" id="AP012029">
    <property type="protein sequence ID" value="BAJ64488.1"/>
    <property type="molecule type" value="Genomic_DNA"/>
</dbReference>
<dbReference type="STRING" id="926569.ANT_24620"/>
<evidence type="ECO:0000313" key="8">
    <source>
        <dbReference type="Proteomes" id="UP000008922"/>
    </source>
</evidence>
<evidence type="ECO:0000256" key="3">
    <source>
        <dbReference type="ARBA" id="ARBA00022764"/>
    </source>
</evidence>
<evidence type="ECO:0000259" key="6">
    <source>
        <dbReference type="Pfam" id="PF16889"/>
    </source>
</evidence>
<dbReference type="KEGG" id="atm:ANT_24620"/>
<name>E8MZE0_ANATU</name>
<keyword evidence="2" id="KW-0732">Signal</keyword>
<feature type="domain" description="Heparinase II/III-like C-terminal" evidence="5">
    <location>
        <begin position="406"/>
        <end position="576"/>
    </location>
</feature>
<dbReference type="SUPFAM" id="SSF48230">
    <property type="entry name" value="Chondroitin AC/alginate lyase"/>
    <property type="match status" value="1"/>
</dbReference>
<feature type="domain" description="Heparin-sulfate lyase N-terminal" evidence="6">
    <location>
        <begin position="83"/>
        <end position="336"/>
    </location>
</feature>
<dbReference type="HOGENOM" id="CLU_022012_0_0_0"/>
<dbReference type="Proteomes" id="UP000008922">
    <property type="component" value="Chromosome"/>
</dbReference>
<gene>
    <name evidence="7" type="ordered locus">ANT_24620</name>
</gene>
<accession>E8MZE0</accession>
<dbReference type="PANTHER" id="PTHR39210:SF1">
    <property type="entry name" value="HEPARIN-SULFATE LYASE"/>
    <property type="match status" value="1"/>
</dbReference>
<proteinExistence type="predicted"/>
<dbReference type="PANTHER" id="PTHR39210">
    <property type="entry name" value="HEPARIN-SULFATE LYASE"/>
    <property type="match status" value="1"/>
</dbReference>
<dbReference type="eggNOG" id="COG5360">
    <property type="taxonomic scope" value="Bacteria"/>
</dbReference>
<dbReference type="InterPro" id="IPR008929">
    <property type="entry name" value="Chondroitin_lyas"/>
</dbReference>
<evidence type="ECO:0000256" key="1">
    <source>
        <dbReference type="ARBA" id="ARBA00004418"/>
    </source>
</evidence>
<keyword evidence="4" id="KW-0456">Lyase</keyword>
<reference evidence="7 8" key="1">
    <citation type="submission" date="2010-12" db="EMBL/GenBank/DDBJ databases">
        <title>Whole genome sequence of Anaerolinea thermophila UNI-1.</title>
        <authorList>
            <person name="Narita-Yamada S."/>
            <person name="Kishi E."/>
            <person name="Watanabe Y."/>
            <person name="Takasaki K."/>
            <person name="Ankai A."/>
            <person name="Oguchi A."/>
            <person name="Fukui S."/>
            <person name="Takahashi M."/>
            <person name="Yashiro I."/>
            <person name="Hosoyama A."/>
            <person name="Sekiguchi Y."/>
            <person name="Hanada S."/>
            <person name="Fujita N."/>
        </authorList>
    </citation>
    <scope>NUCLEOTIDE SEQUENCE [LARGE SCALE GENOMIC DNA]</scope>
    <source>
        <strain evidence="8">DSM 14523 / JCM 11388 / NBRC 100420 / UNI-1</strain>
    </source>
</reference>
<evidence type="ECO:0000256" key="2">
    <source>
        <dbReference type="ARBA" id="ARBA00022729"/>
    </source>
</evidence>
<keyword evidence="3" id="KW-0574">Periplasm</keyword>
<dbReference type="Gene3D" id="1.50.10.100">
    <property type="entry name" value="Chondroitin AC/alginate lyase"/>
    <property type="match status" value="1"/>
</dbReference>
<keyword evidence="8" id="KW-1185">Reference proteome</keyword>
<dbReference type="Pfam" id="PF07940">
    <property type="entry name" value="Hepar_II_III_C"/>
    <property type="match status" value="1"/>
</dbReference>
<organism evidence="7 8">
    <name type="scientific">Anaerolinea thermophila (strain DSM 14523 / JCM 11388 / NBRC 100420 / UNI-1)</name>
    <dbReference type="NCBI Taxonomy" id="926569"/>
    <lineage>
        <taxon>Bacteria</taxon>
        <taxon>Bacillati</taxon>
        <taxon>Chloroflexota</taxon>
        <taxon>Anaerolineae</taxon>
        <taxon>Anaerolineales</taxon>
        <taxon>Anaerolineaceae</taxon>
        <taxon>Anaerolinea</taxon>
    </lineage>
</organism>
<sequence>MDHQGYFTGWNADFEKVVVRGKDREEFLSRVREQFWQRFFFTPEERQMRLSLNAHQQESILQNADQILRHEIALFTETPVALGARIPWHTDYLSGYTWDSKVPFYRCLPAPYPGGYDIKVPWELSRFQFGVWLGMAYAFSGQEQYALEWVRLIEDWIACNPTGMGVNWACTMDVAIRVVNWLWAYAFLADSPLLSPSFHFSFIRSLWEHGRFIERHLENTMRVPSNHYLANLVGLGYLGTLMPLFPEALRWREWSWGEFQREFLRQVYEDGVSFEASTSYHRLVMEMALSLTALMKHNRVPAQHAFLQRLEKMLEALMYLCQPNGTFPLIGDHDNGRLHRLKMYNPPEKEWSDGRHLLAVGAVLFQRSDFAGAAGREWEDALWMLGNDAVSFMRTALQEGDFLNGVRVFPKGGWWVSHHPKGVLTIEWGDVGHAGRGAHAHNDSLSFTFSSSGVNWIVDGGTLSYTGDYHSYHLSRSTAMHNLARVVGAEQNCHDERIPFRIIQSGRITDFSWREEGDLFEAQGYFLHWDQVHALERRWLFDGQSGILLIADHVYPSSKPGELFLHLNWGVNEVTEAQGIFLCQSGEHRLMIQPLSAHSSWWVEMGKMAIGYRIIRPSRIIRALFNNGWVVYAIGEAQQEQDWRARLQSTLYRGRNIWERILLDTGCLS</sequence>
<evidence type="ECO:0000313" key="7">
    <source>
        <dbReference type="EMBL" id="BAJ64488.1"/>
    </source>
</evidence>
<evidence type="ECO:0000256" key="4">
    <source>
        <dbReference type="ARBA" id="ARBA00023239"/>
    </source>
</evidence>
<dbReference type="InterPro" id="IPR031680">
    <property type="entry name" value="Hepar_II_III_N"/>
</dbReference>